<feature type="domain" description="LysM" evidence="2">
    <location>
        <begin position="36"/>
        <end position="80"/>
    </location>
</feature>
<dbReference type="InterPro" id="IPR036779">
    <property type="entry name" value="LysM_dom_sf"/>
</dbReference>
<evidence type="ECO:0000256" key="1">
    <source>
        <dbReference type="SAM" id="MobiDB-lite"/>
    </source>
</evidence>
<dbReference type="Pfam" id="PF01476">
    <property type="entry name" value="LysM"/>
    <property type="match status" value="1"/>
</dbReference>
<dbReference type="InterPro" id="IPR045030">
    <property type="entry name" value="LYSM1-4"/>
</dbReference>
<dbReference type="PROSITE" id="PS51782">
    <property type="entry name" value="LYSM"/>
    <property type="match status" value="1"/>
</dbReference>
<dbReference type="PANTHER" id="PTHR20932:SF8">
    <property type="entry name" value="LD22649P"/>
    <property type="match status" value="1"/>
</dbReference>
<dbReference type="InterPro" id="IPR018392">
    <property type="entry name" value="LysM"/>
</dbReference>
<dbReference type="Gene3D" id="3.10.350.10">
    <property type="entry name" value="LysM domain"/>
    <property type="match status" value="1"/>
</dbReference>
<reference evidence="3" key="1">
    <citation type="journal article" date="2018" name="PLoS Negl. Trop. Dis.">
        <title>An insight into the salivary gland and fat body transcriptome of Panstrongylus lignarius (Hemiptera: Heteroptera), the main vector of Chagas disease in Peru.</title>
        <authorList>
            <person name="Nevoa J.C."/>
            <person name="Mendes M.T."/>
            <person name="da Silva M.V."/>
            <person name="Soares S.C."/>
            <person name="Oliveira C.J.F."/>
            <person name="Ribeiro J.M.C."/>
        </authorList>
    </citation>
    <scope>NUCLEOTIDE SEQUENCE</scope>
</reference>
<accession>A0A224XUL6</accession>
<dbReference type="SMART" id="SM00257">
    <property type="entry name" value="LysM"/>
    <property type="match status" value="1"/>
</dbReference>
<evidence type="ECO:0000259" key="2">
    <source>
        <dbReference type="PROSITE" id="PS51782"/>
    </source>
</evidence>
<name>A0A224XUL6_9HEMI</name>
<feature type="compositionally biased region" description="Low complexity" evidence="1">
    <location>
        <begin position="114"/>
        <end position="123"/>
    </location>
</feature>
<feature type="compositionally biased region" description="Low complexity" evidence="1">
    <location>
        <begin position="218"/>
        <end position="228"/>
    </location>
</feature>
<dbReference type="AlphaFoldDB" id="A0A224XUL6"/>
<feature type="region of interest" description="Disordered" evidence="1">
    <location>
        <begin position="100"/>
        <end position="132"/>
    </location>
</feature>
<proteinExistence type="predicted"/>
<dbReference type="CDD" id="cd00118">
    <property type="entry name" value="LysM"/>
    <property type="match status" value="1"/>
</dbReference>
<evidence type="ECO:0000313" key="3">
    <source>
        <dbReference type="EMBL" id="JAW12192.1"/>
    </source>
</evidence>
<sequence>MNDINMEERIAIKDSARSLKKYGSTSSNSKRCESFIKHQVVQSDTLQGLALKYGVTTEQIRRANTLWANDSLFLRKILLIPSPGGPSANGGVESPVNALQTTSADSHQSHHIINNNNNNNNNNQHGETSCSHVDTNELHTEEENYSDFLVKIDCAIASTKSQVMIAHDNSQFVEDDSIFWRRKSALSRLKQQQKLQHREDRPDTASYNHLVEEDDRASTTSSNNDTTDVPTATVVMTQGRKVRNSLQRLERQQNDIFEL</sequence>
<dbReference type="EMBL" id="GFTR01004234">
    <property type="protein sequence ID" value="JAW12192.1"/>
    <property type="molecule type" value="Transcribed_RNA"/>
</dbReference>
<organism evidence="3">
    <name type="scientific">Panstrongylus lignarius</name>
    <dbReference type="NCBI Taxonomy" id="156445"/>
    <lineage>
        <taxon>Eukaryota</taxon>
        <taxon>Metazoa</taxon>
        <taxon>Ecdysozoa</taxon>
        <taxon>Arthropoda</taxon>
        <taxon>Hexapoda</taxon>
        <taxon>Insecta</taxon>
        <taxon>Pterygota</taxon>
        <taxon>Neoptera</taxon>
        <taxon>Paraneoptera</taxon>
        <taxon>Hemiptera</taxon>
        <taxon>Heteroptera</taxon>
        <taxon>Panheteroptera</taxon>
        <taxon>Cimicomorpha</taxon>
        <taxon>Reduviidae</taxon>
        <taxon>Triatominae</taxon>
        <taxon>Panstrongylus</taxon>
    </lineage>
</organism>
<protein>
    <submittedName>
        <fullName evidence="3">Putative lysm</fullName>
    </submittedName>
</protein>
<feature type="region of interest" description="Disordered" evidence="1">
    <location>
        <begin position="191"/>
        <end position="239"/>
    </location>
</feature>
<dbReference type="PANTHER" id="PTHR20932">
    <property type="entry name" value="LYSM AND PUTATIVE PEPTIDOGLYCAN-BINDING DOMAIN-CONTAINING PROTEIN"/>
    <property type="match status" value="1"/>
</dbReference>
<dbReference type="SUPFAM" id="SSF54106">
    <property type="entry name" value="LysM domain"/>
    <property type="match status" value="1"/>
</dbReference>